<organism evidence="2">
    <name type="scientific">viral metagenome</name>
    <dbReference type="NCBI Taxonomy" id="1070528"/>
    <lineage>
        <taxon>unclassified sequences</taxon>
        <taxon>metagenomes</taxon>
        <taxon>organismal metagenomes</taxon>
    </lineage>
</organism>
<keyword evidence="1" id="KW-0472">Membrane</keyword>
<dbReference type="AlphaFoldDB" id="A0A6M3JI38"/>
<gene>
    <name evidence="2" type="ORF">MM415A04547_0009</name>
    <name evidence="3" type="ORF">MM415B04499_0003</name>
</gene>
<evidence type="ECO:0000313" key="2">
    <source>
        <dbReference type="EMBL" id="QJA69496.1"/>
    </source>
</evidence>
<dbReference type="EMBL" id="MT141710">
    <property type="protein sequence ID" value="QJA69496.1"/>
    <property type="molecule type" value="Genomic_DNA"/>
</dbReference>
<protein>
    <submittedName>
        <fullName evidence="2">Uncharacterized protein</fullName>
    </submittedName>
</protein>
<keyword evidence="1" id="KW-1133">Transmembrane helix</keyword>
<name>A0A6M3JI38_9ZZZZ</name>
<dbReference type="EMBL" id="MT143091">
    <property type="protein sequence ID" value="QJA92721.1"/>
    <property type="molecule type" value="Genomic_DNA"/>
</dbReference>
<evidence type="ECO:0000256" key="1">
    <source>
        <dbReference type="SAM" id="Phobius"/>
    </source>
</evidence>
<accession>A0A6M3JI38</accession>
<keyword evidence="1" id="KW-0812">Transmembrane</keyword>
<reference evidence="2" key="1">
    <citation type="submission" date="2020-03" db="EMBL/GenBank/DDBJ databases">
        <title>The deep terrestrial virosphere.</title>
        <authorList>
            <person name="Holmfeldt K."/>
            <person name="Nilsson E."/>
            <person name="Simone D."/>
            <person name="Lopez-Fernandez M."/>
            <person name="Wu X."/>
            <person name="de Brujin I."/>
            <person name="Lundin D."/>
            <person name="Andersson A."/>
            <person name="Bertilsson S."/>
            <person name="Dopson M."/>
        </authorList>
    </citation>
    <scope>NUCLEOTIDE SEQUENCE</scope>
    <source>
        <strain evidence="2">MM415A04547</strain>
        <strain evidence="3">MM415B04499</strain>
    </source>
</reference>
<proteinExistence type="predicted"/>
<feature type="transmembrane region" description="Helical" evidence="1">
    <location>
        <begin position="30"/>
        <end position="48"/>
    </location>
</feature>
<evidence type="ECO:0000313" key="3">
    <source>
        <dbReference type="EMBL" id="QJA92721.1"/>
    </source>
</evidence>
<sequence>MEWIVFIGLLLMAWLSYIIPFELLCTLAKGTIICGLGGVLIVMYYKAFKGDSKSVVKGK</sequence>